<dbReference type="Proteomes" id="UP001732700">
    <property type="component" value="Chromosome 3C"/>
</dbReference>
<evidence type="ECO:0000313" key="1">
    <source>
        <dbReference type="EnsemblPlants" id="AVESA.00010b.r2.3CG0472200.1.CDS"/>
    </source>
</evidence>
<protein>
    <submittedName>
        <fullName evidence="1">Uncharacterized protein</fullName>
    </submittedName>
</protein>
<accession>A0ACD5VP62</accession>
<organism evidence="1 2">
    <name type="scientific">Avena sativa</name>
    <name type="common">Oat</name>
    <dbReference type="NCBI Taxonomy" id="4498"/>
    <lineage>
        <taxon>Eukaryota</taxon>
        <taxon>Viridiplantae</taxon>
        <taxon>Streptophyta</taxon>
        <taxon>Embryophyta</taxon>
        <taxon>Tracheophyta</taxon>
        <taxon>Spermatophyta</taxon>
        <taxon>Magnoliopsida</taxon>
        <taxon>Liliopsida</taxon>
        <taxon>Poales</taxon>
        <taxon>Poaceae</taxon>
        <taxon>BOP clade</taxon>
        <taxon>Pooideae</taxon>
        <taxon>Poodae</taxon>
        <taxon>Poeae</taxon>
        <taxon>Poeae Chloroplast Group 1 (Aveneae type)</taxon>
        <taxon>Aveninae</taxon>
        <taxon>Avena</taxon>
    </lineage>
</organism>
<reference evidence="1" key="2">
    <citation type="submission" date="2025-09" db="UniProtKB">
        <authorList>
            <consortium name="EnsemblPlants"/>
        </authorList>
    </citation>
    <scope>IDENTIFICATION</scope>
</reference>
<proteinExistence type="predicted"/>
<reference evidence="1" key="1">
    <citation type="submission" date="2021-05" db="EMBL/GenBank/DDBJ databases">
        <authorList>
            <person name="Scholz U."/>
            <person name="Mascher M."/>
            <person name="Fiebig A."/>
        </authorList>
    </citation>
    <scope>NUCLEOTIDE SEQUENCE [LARGE SCALE GENOMIC DNA]</scope>
</reference>
<evidence type="ECO:0000313" key="2">
    <source>
        <dbReference type="Proteomes" id="UP001732700"/>
    </source>
</evidence>
<dbReference type="EnsemblPlants" id="AVESA.00010b.r2.3CG0472200.1">
    <property type="protein sequence ID" value="AVESA.00010b.r2.3CG0472200.1.CDS"/>
    <property type="gene ID" value="AVESA.00010b.r2.3CG0472200"/>
</dbReference>
<keyword evidence="2" id="KW-1185">Reference proteome</keyword>
<sequence>MAGGLTVVAVVAAVAPLLLAGVARADCFSYCFKNCIAKDKSMTDYCNYACDKTCDPGAPQRPLAAAAAGSDIGCELACARTSCNRLGPDCMAVETCFGRCYDGCKAKPLPRPLRAGVSTSSVPDGAATEKHPFHEKQDGVLPSSESEVPDPDDSGHPIKALSSLNCYFHEKQDDVQPASEQPRTPLSEIHAAPPGPL</sequence>
<name>A0ACD5VP62_AVESA</name>